<dbReference type="Proteomes" id="UP000177126">
    <property type="component" value="Unassembled WGS sequence"/>
</dbReference>
<evidence type="ECO:0000256" key="5">
    <source>
        <dbReference type="ARBA" id="ARBA00047686"/>
    </source>
</evidence>
<dbReference type="GO" id="GO:0004170">
    <property type="term" value="F:dUTP diphosphatase activity"/>
    <property type="evidence" value="ECO:0007669"/>
    <property type="project" value="UniProtKB-EC"/>
</dbReference>
<comment type="catalytic activity">
    <reaction evidence="5">
        <text>dUTP + H2O = dUMP + diphosphate + H(+)</text>
        <dbReference type="Rhea" id="RHEA:10248"/>
        <dbReference type="ChEBI" id="CHEBI:15377"/>
        <dbReference type="ChEBI" id="CHEBI:15378"/>
        <dbReference type="ChEBI" id="CHEBI:33019"/>
        <dbReference type="ChEBI" id="CHEBI:61555"/>
        <dbReference type="ChEBI" id="CHEBI:246422"/>
        <dbReference type="EC" id="3.6.1.23"/>
    </reaction>
</comment>
<evidence type="ECO:0000256" key="1">
    <source>
        <dbReference type="ARBA" id="ARBA00006581"/>
    </source>
</evidence>
<dbReference type="AlphaFoldDB" id="A0A1G2FRL8"/>
<reference evidence="7 8" key="1">
    <citation type="journal article" date="2016" name="Nat. Commun.">
        <title>Thousands of microbial genomes shed light on interconnected biogeochemical processes in an aquifer system.</title>
        <authorList>
            <person name="Anantharaman K."/>
            <person name="Brown C.T."/>
            <person name="Hug L.A."/>
            <person name="Sharon I."/>
            <person name="Castelle C.J."/>
            <person name="Probst A.J."/>
            <person name="Thomas B.C."/>
            <person name="Singh A."/>
            <person name="Wilkins M.J."/>
            <person name="Karaoz U."/>
            <person name="Brodie E.L."/>
            <person name="Williams K.H."/>
            <person name="Hubbard S.S."/>
            <person name="Banfield J.F."/>
        </authorList>
    </citation>
    <scope>NUCLEOTIDE SEQUENCE [LARGE SCALE GENOMIC DNA]</scope>
</reference>
<evidence type="ECO:0000256" key="2">
    <source>
        <dbReference type="ARBA" id="ARBA00012379"/>
    </source>
</evidence>
<dbReference type="NCBIfam" id="TIGR00576">
    <property type="entry name" value="dut"/>
    <property type="match status" value="1"/>
</dbReference>
<dbReference type="GO" id="GO:0046081">
    <property type="term" value="P:dUTP catabolic process"/>
    <property type="evidence" value="ECO:0007669"/>
    <property type="project" value="InterPro"/>
</dbReference>
<dbReference type="InterPro" id="IPR008181">
    <property type="entry name" value="dUTPase"/>
</dbReference>
<keyword evidence="3" id="KW-0378">Hydrolase</keyword>
<evidence type="ECO:0000313" key="7">
    <source>
        <dbReference type="EMBL" id="OGZ40693.1"/>
    </source>
</evidence>
<dbReference type="PANTHER" id="PTHR11241">
    <property type="entry name" value="DEOXYURIDINE 5'-TRIPHOSPHATE NUCLEOTIDOHYDROLASE"/>
    <property type="match status" value="1"/>
</dbReference>
<dbReference type="GO" id="GO:0000287">
    <property type="term" value="F:magnesium ion binding"/>
    <property type="evidence" value="ECO:0007669"/>
    <property type="project" value="InterPro"/>
</dbReference>
<dbReference type="EC" id="3.6.1.23" evidence="2"/>
<keyword evidence="4" id="KW-0546">Nucleotide metabolism</keyword>
<proteinExistence type="inferred from homology"/>
<dbReference type="InterPro" id="IPR033704">
    <property type="entry name" value="dUTPase_trimeric"/>
</dbReference>
<dbReference type="InterPro" id="IPR029054">
    <property type="entry name" value="dUTPase-like"/>
</dbReference>
<evidence type="ECO:0000256" key="4">
    <source>
        <dbReference type="ARBA" id="ARBA00023080"/>
    </source>
</evidence>
<evidence type="ECO:0000256" key="3">
    <source>
        <dbReference type="ARBA" id="ARBA00022801"/>
    </source>
</evidence>
<dbReference type="PANTHER" id="PTHR11241:SF0">
    <property type="entry name" value="DEOXYURIDINE 5'-TRIPHOSPHATE NUCLEOTIDOHYDROLASE"/>
    <property type="match status" value="1"/>
</dbReference>
<feature type="domain" description="dUTPase-like" evidence="6">
    <location>
        <begin position="13"/>
        <end position="154"/>
    </location>
</feature>
<dbReference type="SUPFAM" id="SSF51283">
    <property type="entry name" value="dUTPase-like"/>
    <property type="match status" value="1"/>
</dbReference>
<gene>
    <name evidence="7" type="ORF">A3B04_00655</name>
</gene>
<dbReference type="Gene3D" id="2.70.40.10">
    <property type="match status" value="1"/>
</dbReference>
<comment type="caution">
    <text evidence="7">The sequence shown here is derived from an EMBL/GenBank/DDBJ whole genome shotgun (WGS) entry which is preliminary data.</text>
</comment>
<evidence type="ECO:0000313" key="8">
    <source>
        <dbReference type="Proteomes" id="UP000177126"/>
    </source>
</evidence>
<accession>A0A1G2FRL8</accession>
<dbReference type="NCBIfam" id="NF001862">
    <property type="entry name" value="PRK00601.1"/>
    <property type="match status" value="1"/>
</dbReference>
<organism evidence="7 8">
    <name type="scientific">Candidatus Portnoybacteria bacterium RIFCSPLOWO2_02_FULL_39_11</name>
    <dbReference type="NCBI Taxonomy" id="1802001"/>
    <lineage>
        <taxon>Bacteria</taxon>
        <taxon>Candidatus Portnoyibacteriota</taxon>
    </lineage>
</organism>
<feature type="non-terminal residue" evidence="7">
    <location>
        <position position="230"/>
    </location>
</feature>
<comment type="similarity">
    <text evidence="1">Belongs to the dUTPase family.</text>
</comment>
<dbReference type="GO" id="GO:0006226">
    <property type="term" value="P:dUMP biosynthetic process"/>
    <property type="evidence" value="ECO:0007669"/>
    <property type="project" value="InterPro"/>
</dbReference>
<evidence type="ECO:0000259" key="6">
    <source>
        <dbReference type="Pfam" id="PF00692"/>
    </source>
</evidence>
<name>A0A1G2FRL8_9BACT</name>
<dbReference type="Pfam" id="PF00692">
    <property type="entry name" value="dUTPase"/>
    <property type="match status" value="1"/>
</dbReference>
<dbReference type="CDD" id="cd07557">
    <property type="entry name" value="trimeric_dUTPase"/>
    <property type="match status" value="1"/>
</dbReference>
<dbReference type="EMBL" id="MHNF01000027">
    <property type="protein sequence ID" value="OGZ40693.1"/>
    <property type="molecule type" value="Genomic_DNA"/>
</dbReference>
<dbReference type="InterPro" id="IPR036157">
    <property type="entry name" value="dUTPase-like_sf"/>
</dbReference>
<protein>
    <recommendedName>
        <fullName evidence="2">dUTP diphosphatase</fullName>
        <ecNumber evidence="2">3.6.1.23</ecNumber>
    </recommendedName>
</protein>
<sequence>MNIKVKKVRENALVPVRASDGAVGYDVYASCILDRNNREVIGDLPIKIAPGGAVLIGIGVRLAVPWPFQCEVRPRSGLASKHDIELSNSPGTIDPDFRGEAGVLLRNRGSDHFTIEKNMRIAQLVFSEVAVPILEEADELPPTRRNAGGFGSTGLMGIGLGTVDYDEAVRAADEYYMRVVLAIADRSTCVRGVKRIGGVYERDEKWMLVGQTRKFGAIIVKNDNIIAQGF</sequence>